<organism evidence="1 2">
    <name type="scientific">Methanobacterium paludis (strain DSM 25820 / JCM 18151 / SWAN1)</name>
    <dbReference type="NCBI Taxonomy" id="868131"/>
    <lineage>
        <taxon>Archaea</taxon>
        <taxon>Methanobacteriati</taxon>
        <taxon>Methanobacteriota</taxon>
        <taxon>Methanomada group</taxon>
        <taxon>Methanobacteria</taxon>
        <taxon>Methanobacteriales</taxon>
        <taxon>Methanobacteriaceae</taxon>
        <taxon>Methanobacterium</taxon>
    </lineage>
</organism>
<sequence>MHSNEEYKSGMVINQGHEWAFTVHLKKYDKRINNLDVDGKEILICLLDKEFDPRLYEKISMNPVDYGDHLVVTVSGFTIEWGDIPTGFEIREKIHDYVGKVLDVLELNINFDNDSKLPATESK</sequence>
<evidence type="ECO:0000313" key="2">
    <source>
        <dbReference type="Proteomes" id="UP000009231"/>
    </source>
</evidence>
<proteinExistence type="predicted"/>
<dbReference type="HOGENOM" id="CLU_2010131_0_0_2"/>
<dbReference type="STRING" id="868131.MSWAN_1670"/>
<protein>
    <submittedName>
        <fullName evidence="1">Uncharacterized protein</fullName>
    </submittedName>
</protein>
<dbReference type="RefSeq" id="WP_013826180.1">
    <property type="nucleotide sequence ID" value="NC_015574.1"/>
</dbReference>
<evidence type="ECO:0000313" key="1">
    <source>
        <dbReference type="EMBL" id="AEG18681.1"/>
    </source>
</evidence>
<keyword evidence="2" id="KW-1185">Reference proteome</keyword>
<dbReference type="Proteomes" id="UP000009231">
    <property type="component" value="Chromosome"/>
</dbReference>
<dbReference type="GeneID" id="10669179"/>
<name>F6D2V2_METPW</name>
<accession>F6D2V2</accession>
<reference evidence="1 2" key="1">
    <citation type="journal article" date="2014" name="Int. J. Syst. Evol. Microbiol.">
        <title>Methanobacterium paludis sp. nov. and a novel strain of Methanobacterium lacus isolated from northern peatlands.</title>
        <authorList>
            <person name="Cadillo-Quiroz H."/>
            <person name="Brauer S.L."/>
            <person name="Goodson N."/>
            <person name="Yavitt J.B."/>
            <person name="Zinder S.H."/>
        </authorList>
    </citation>
    <scope>NUCLEOTIDE SEQUENCE [LARGE SCALE GENOMIC DNA]</scope>
    <source>
        <strain evidence="2">DSM 25820 / JCM 18151 / SWAN1</strain>
    </source>
</reference>
<dbReference type="KEGG" id="mew:MSWAN_1670"/>
<gene>
    <name evidence="1" type="ordered locus">MSWAN_1670</name>
</gene>
<dbReference type="EMBL" id="CP002772">
    <property type="protein sequence ID" value="AEG18681.1"/>
    <property type="molecule type" value="Genomic_DNA"/>
</dbReference>
<dbReference type="AlphaFoldDB" id="F6D2V2"/>